<gene>
    <name evidence="1" type="ORF">LOK49_LG02G00661</name>
</gene>
<evidence type="ECO:0000313" key="1">
    <source>
        <dbReference type="EMBL" id="KAI8028214.1"/>
    </source>
</evidence>
<dbReference type="Proteomes" id="UP001060215">
    <property type="component" value="Chromosome 3"/>
</dbReference>
<proteinExistence type="predicted"/>
<evidence type="ECO:0000313" key="2">
    <source>
        <dbReference type="Proteomes" id="UP001060215"/>
    </source>
</evidence>
<organism evidence="1 2">
    <name type="scientific">Camellia lanceoleosa</name>
    <dbReference type="NCBI Taxonomy" id="1840588"/>
    <lineage>
        <taxon>Eukaryota</taxon>
        <taxon>Viridiplantae</taxon>
        <taxon>Streptophyta</taxon>
        <taxon>Embryophyta</taxon>
        <taxon>Tracheophyta</taxon>
        <taxon>Spermatophyta</taxon>
        <taxon>Magnoliopsida</taxon>
        <taxon>eudicotyledons</taxon>
        <taxon>Gunneridae</taxon>
        <taxon>Pentapetalae</taxon>
        <taxon>asterids</taxon>
        <taxon>Ericales</taxon>
        <taxon>Theaceae</taxon>
        <taxon>Camellia</taxon>
    </lineage>
</organism>
<reference evidence="1 2" key="1">
    <citation type="journal article" date="2022" name="Plant J.">
        <title>Chromosome-level genome of Camellia lanceoleosa provides a valuable resource for understanding genome evolution and self-incompatibility.</title>
        <authorList>
            <person name="Gong W."/>
            <person name="Xiao S."/>
            <person name="Wang L."/>
            <person name="Liao Z."/>
            <person name="Chang Y."/>
            <person name="Mo W."/>
            <person name="Hu G."/>
            <person name="Li W."/>
            <person name="Zhao G."/>
            <person name="Zhu H."/>
            <person name="Hu X."/>
            <person name="Ji K."/>
            <person name="Xiang X."/>
            <person name="Song Q."/>
            <person name="Yuan D."/>
            <person name="Jin S."/>
            <person name="Zhang L."/>
        </authorList>
    </citation>
    <scope>NUCLEOTIDE SEQUENCE [LARGE SCALE GENOMIC DNA]</scope>
    <source>
        <strain evidence="1">SQ_2022a</strain>
    </source>
</reference>
<sequence>MASSSPTPPPLRRLDDDHVRITSRERSPFYDEVSPPRRRDGDARNTIAVPAGGWVVVRFQANNPGVWLMHCHMDIHVPWGLSMAFVVENGPTSSTTLPPPPGDLPKC</sequence>
<name>A0ACC0IQS4_9ERIC</name>
<protein>
    <submittedName>
        <fullName evidence="1">Laccase-4</fullName>
    </submittedName>
</protein>
<comment type="caution">
    <text evidence="1">The sequence shown here is derived from an EMBL/GenBank/DDBJ whole genome shotgun (WGS) entry which is preliminary data.</text>
</comment>
<accession>A0ACC0IQS4</accession>
<keyword evidence="2" id="KW-1185">Reference proteome</keyword>
<dbReference type="EMBL" id="CM045760">
    <property type="protein sequence ID" value="KAI8028214.1"/>
    <property type="molecule type" value="Genomic_DNA"/>
</dbReference>